<dbReference type="Gene3D" id="3.90.550.10">
    <property type="entry name" value="Spore Coat Polysaccharide Biosynthesis Protein SpsA, Chain A"/>
    <property type="match status" value="1"/>
</dbReference>
<evidence type="ECO:0000313" key="2">
    <source>
        <dbReference type="EMBL" id="GMI41047.1"/>
    </source>
</evidence>
<name>A0A9W7GDQ9_9STRA</name>
<protein>
    <recommendedName>
        <fullName evidence="1">Glycosyltransferase 2-like domain-containing protein</fullName>
    </recommendedName>
</protein>
<sequence length="463" mass="52786">MIKPPLQTCLADPLLVADLTFYRNKATSIAVVRKKARRLVKLPSLLAILSTFNEADFVRASVKHLLDQGCTVHIIDNWSNDGTYEILEELQLAHPGSIVGLERFPPSGDAGLFAWGHINQRKMVVCVNSLADWCMAADTDELRYSPWDGITLQRAVGIVEGEGFNVVDFTVAEFIPTMETPAEERRLDYKYWHLGEEKLGPTQDAFPFGWFIQEKLWKRPVEEILRDAGGHVIYSDWKKVFPFKFLLMHYPYRNAEHVNIKYASKASRRFNYPFPESLDNSSVPLRLPLERHMHNNELPLGASKFLTELTAGVGLSKMITVRAQCDGVRGAEEAKLISEVLCRTEGGWGHYFNCASYPYLQLSAYATFRNDGGDYPYGIFHIAESLVHIVKRLKEYHRSEKNSGMATWDVIKARLKEEIRRTTEEAIKSEMIKGDEGDVEFVREVASRCLGRHRLATLWDEVL</sequence>
<accession>A0A9W7GDQ9</accession>
<dbReference type="EMBL" id="BRYA01000142">
    <property type="protein sequence ID" value="GMI41047.1"/>
    <property type="molecule type" value="Genomic_DNA"/>
</dbReference>
<dbReference type="Proteomes" id="UP001165065">
    <property type="component" value="Unassembled WGS sequence"/>
</dbReference>
<evidence type="ECO:0000259" key="1">
    <source>
        <dbReference type="Pfam" id="PF00535"/>
    </source>
</evidence>
<dbReference type="InterPro" id="IPR029044">
    <property type="entry name" value="Nucleotide-diphossugar_trans"/>
</dbReference>
<gene>
    <name evidence="2" type="ORF">TrCOL_g12415</name>
</gene>
<feature type="domain" description="Glycosyltransferase 2-like" evidence="1">
    <location>
        <begin position="48"/>
        <end position="92"/>
    </location>
</feature>
<keyword evidence="3" id="KW-1185">Reference proteome</keyword>
<reference evidence="3" key="1">
    <citation type="journal article" date="2023" name="Commun. Biol.">
        <title>Genome analysis of Parmales, the sister group of diatoms, reveals the evolutionary specialization of diatoms from phago-mixotrophs to photoautotrophs.</title>
        <authorList>
            <person name="Ban H."/>
            <person name="Sato S."/>
            <person name="Yoshikawa S."/>
            <person name="Yamada K."/>
            <person name="Nakamura Y."/>
            <person name="Ichinomiya M."/>
            <person name="Sato N."/>
            <person name="Blanc-Mathieu R."/>
            <person name="Endo H."/>
            <person name="Kuwata A."/>
            <person name="Ogata H."/>
        </authorList>
    </citation>
    <scope>NUCLEOTIDE SEQUENCE [LARGE SCALE GENOMIC DNA]</scope>
</reference>
<organism evidence="2 3">
    <name type="scientific">Triparma columacea</name>
    <dbReference type="NCBI Taxonomy" id="722753"/>
    <lineage>
        <taxon>Eukaryota</taxon>
        <taxon>Sar</taxon>
        <taxon>Stramenopiles</taxon>
        <taxon>Ochrophyta</taxon>
        <taxon>Bolidophyceae</taxon>
        <taxon>Parmales</taxon>
        <taxon>Triparmaceae</taxon>
        <taxon>Triparma</taxon>
    </lineage>
</organism>
<dbReference type="SUPFAM" id="SSF53448">
    <property type="entry name" value="Nucleotide-diphospho-sugar transferases"/>
    <property type="match status" value="1"/>
</dbReference>
<evidence type="ECO:0000313" key="3">
    <source>
        <dbReference type="Proteomes" id="UP001165065"/>
    </source>
</evidence>
<comment type="caution">
    <text evidence="2">The sequence shown here is derived from an EMBL/GenBank/DDBJ whole genome shotgun (WGS) entry which is preliminary data.</text>
</comment>
<dbReference type="InterPro" id="IPR001173">
    <property type="entry name" value="Glyco_trans_2-like"/>
</dbReference>
<dbReference type="Pfam" id="PF00535">
    <property type="entry name" value="Glycos_transf_2"/>
    <property type="match status" value="1"/>
</dbReference>
<dbReference type="CDD" id="cd00761">
    <property type="entry name" value="Glyco_tranf_GTA_type"/>
    <property type="match status" value="1"/>
</dbReference>
<proteinExistence type="predicted"/>
<dbReference type="AlphaFoldDB" id="A0A9W7GDQ9"/>